<dbReference type="Gene3D" id="2.40.30.110">
    <property type="entry name" value="Aminomethyltransferase beta-barrel domains"/>
    <property type="match status" value="1"/>
</dbReference>
<comment type="caution">
    <text evidence="2">The sequence shown here is derived from an EMBL/GenBank/DDBJ whole genome shotgun (WGS) entry which is preliminary data.</text>
</comment>
<evidence type="ECO:0000313" key="2">
    <source>
        <dbReference type="EMBL" id="GAI03835.1"/>
    </source>
</evidence>
<dbReference type="SUPFAM" id="SSF101790">
    <property type="entry name" value="Aminomethyltransferase beta-barrel domain"/>
    <property type="match status" value="1"/>
</dbReference>
<dbReference type="InterPro" id="IPR028896">
    <property type="entry name" value="GcvT/YgfZ/DmdA"/>
</dbReference>
<organism evidence="2">
    <name type="scientific">marine sediment metagenome</name>
    <dbReference type="NCBI Taxonomy" id="412755"/>
    <lineage>
        <taxon>unclassified sequences</taxon>
        <taxon>metagenomes</taxon>
        <taxon>ecological metagenomes</taxon>
    </lineage>
</organism>
<dbReference type="InterPro" id="IPR029043">
    <property type="entry name" value="GcvT/YgfZ_C"/>
</dbReference>
<proteinExistence type="predicted"/>
<dbReference type="SUPFAM" id="SSF103025">
    <property type="entry name" value="Folate-binding domain"/>
    <property type="match status" value="1"/>
</dbReference>
<gene>
    <name evidence="2" type="ORF">S06H3_16966</name>
</gene>
<dbReference type="GO" id="GO:0005829">
    <property type="term" value="C:cytosol"/>
    <property type="evidence" value="ECO:0007669"/>
    <property type="project" value="TreeGrafter"/>
</dbReference>
<evidence type="ECO:0000259" key="1">
    <source>
        <dbReference type="Pfam" id="PF01571"/>
    </source>
</evidence>
<dbReference type="InterPro" id="IPR006222">
    <property type="entry name" value="GCVT_N"/>
</dbReference>
<accession>X1LN56</accession>
<feature type="domain" description="GCVT N-terminal" evidence="1">
    <location>
        <begin position="3"/>
        <end position="49"/>
    </location>
</feature>
<dbReference type="InterPro" id="IPR027266">
    <property type="entry name" value="TrmE/GcvT-like"/>
</dbReference>
<dbReference type="PANTHER" id="PTHR43757:SF2">
    <property type="entry name" value="AMINOMETHYLTRANSFERASE, MITOCHONDRIAL"/>
    <property type="match status" value="1"/>
</dbReference>
<sequence length="215" mass="23538">FPPAEIAVRLWNKLLEAGKKEGIIPVGLGARDTLRLEAGLPLYGHELGINVEGKDIPVFALPVARFAVSFSGIKGEYISREVLMKQFQEIKLRQQDQLDTSKETLLVPKVIMPMSISEGGVARVGCQVYVGENPVGSVTSGTMVPYWKMEGIGIKSKPGAESHRRAICLAYLDADLKEGQRTKVVIRDKATEGVIVERHMGSEAAPYARPLLIEE</sequence>
<reference evidence="2" key="1">
    <citation type="journal article" date="2014" name="Front. Microbiol.">
        <title>High frequency of phylogenetically diverse reductive dehalogenase-homologous genes in deep subseafloor sedimentary metagenomes.</title>
        <authorList>
            <person name="Kawai M."/>
            <person name="Futagami T."/>
            <person name="Toyoda A."/>
            <person name="Takaki Y."/>
            <person name="Nishi S."/>
            <person name="Hori S."/>
            <person name="Arai W."/>
            <person name="Tsubouchi T."/>
            <person name="Morono Y."/>
            <person name="Uchiyama I."/>
            <person name="Ito T."/>
            <person name="Fujiyama A."/>
            <person name="Inagaki F."/>
            <person name="Takami H."/>
        </authorList>
    </citation>
    <scope>NUCLEOTIDE SEQUENCE</scope>
    <source>
        <strain evidence="2">Expedition CK06-06</strain>
    </source>
</reference>
<feature type="non-terminal residue" evidence="2">
    <location>
        <position position="1"/>
    </location>
</feature>
<dbReference type="Pfam" id="PF01571">
    <property type="entry name" value="GCV_T"/>
    <property type="match status" value="1"/>
</dbReference>
<dbReference type="PANTHER" id="PTHR43757">
    <property type="entry name" value="AMINOMETHYLTRANSFERASE"/>
    <property type="match status" value="1"/>
</dbReference>
<name>X1LN56_9ZZZZ</name>
<dbReference type="AlphaFoldDB" id="X1LN56"/>
<protein>
    <recommendedName>
        <fullName evidence="1">GCVT N-terminal domain-containing protein</fullName>
    </recommendedName>
</protein>
<dbReference type="Gene3D" id="3.30.1360.120">
    <property type="entry name" value="Probable tRNA modification gtpase trme, domain 1"/>
    <property type="match status" value="1"/>
</dbReference>
<dbReference type="EMBL" id="BARV01008437">
    <property type="protein sequence ID" value="GAI03835.1"/>
    <property type="molecule type" value="Genomic_DNA"/>
</dbReference>